<dbReference type="OrthoDB" id="5995845at2"/>
<name>A0A3M8SPA8_9GAMM</name>
<keyword evidence="3" id="KW-1185">Reference proteome</keyword>
<dbReference type="AlphaFoldDB" id="A0A3M8SPA8"/>
<protein>
    <submittedName>
        <fullName evidence="2">GIY-YIG nuclease family protein</fullName>
    </submittedName>
</protein>
<dbReference type="Proteomes" id="UP000267049">
    <property type="component" value="Unassembled WGS sequence"/>
</dbReference>
<reference evidence="2 3" key="1">
    <citation type="submission" date="2018-11" db="EMBL/GenBank/DDBJ databases">
        <title>Lysobacter cryohumiis sp. nov., isolated from soil in the Tianshan Mountains, Xinjiang, China.</title>
        <authorList>
            <person name="Luo Y."/>
            <person name="Sheng H."/>
        </authorList>
    </citation>
    <scope>NUCLEOTIDE SEQUENCE [LARGE SCALE GENOMIC DNA]</scope>
    <source>
        <strain evidence="2 3">ZS60</strain>
    </source>
</reference>
<proteinExistence type="predicted"/>
<evidence type="ECO:0000259" key="1">
    <source>
        <dbReference type="SMART" id="SM00974"/>
    </source>
</evidence>
<sequence>MAPPIDTRDPAATRTPSRGRCFLYVVPSAYEDLLKIGHSRDPLARLQALHRRWFEVFDLEHALLVETDSVRDARGLELAFQRQFQQHNAPAPLTVQPEAGGHSEWYRGASEPLCISVRALASQGFVLHDPAWHWLRHEMLVRSDGLFSWTQAMLSVDELELASIATPRQRVVRDALDAHLAFGIAVEPLLPEAVWRWYCAAA</sequence>
<evidence type="ECO:0000313" key="3">
    <source>
        <dbReference type="Proteomes" id="UP000267049"/>
    </source>
</evidence>
<dbReference type="RefSeq" id="WP_123088231.1">
    <property type="nucleotide sequence ID" value="NZ_RIBS01000005.1"/>
</dbReference>
<gene>
    <name evidence="2" type="ORF">EER27_11305</name>
</gene>
<dbReference type="EMBL" id="RIBS01000005">
    <property type="protein sequence ID" value="RNF83099.1"/>
    <property type="molecule type" value="Genomic_DNA"/>
</dbReference>
<evidence type="ECO:0000313" key="2">
    <source>
        <dbReference type="EMBL" id="RNF83099.1"/>
    </source>
</evidence>
<dbReference type="InterPro" id="IPR018306">
    <property type="entry name" value="Phage_T5_Orf172_DNA-bd"/>
</dbReference>
<accession>A0A3M8SPA8</accession>
<dbReference type="Pfam" id="PF13455">
    <property type="entry name" value="MUG113"/>
    <property type="match status" value="1"/>
</dbReference>
<organism evidence="2 3">
    <name type="scientific">Montanilutibacter psychrotolerans</name>
    <dbReference type="NCBI Taxonomy" id="1327343"/>
    <lineage>
        <taxon>Bacteria</taxon>
        <taxon>Pseudomonadati</taxon>
        <taxon>Pseudomonadota</taxon>
        <taxon>Gammaproteobacteria</taxon>
        <taxon>Lysobacterales</taxon>
        <taxon>Lysobacteraceae</taxon>
        <taxon>Montanilutibacter</taxon>
    </lineage>
</organism>
<comment type="caution">
    <text evidence="2">The sequence shown here is derived from an EMBL/GenBank/DDBJ whole genome shotgun (WGS) entry which is preliminary data.</text>
</comment>
<dbReference type="SMART" id="SM00974">
    <property type="entry name" value="T5orf172"/>
    <property type="match status" value="1"/>
</dbReference>
<feature type="domain" description="Bacteriophage T5 Orf172 DNA-binding" evidence="1">
    <location>
        <begin position="28"/>
        <end position="121"/>
    </location>
</feature>